<dbReference type="InterPro" id="IPR000073">
    <property type="entry name" value="AB_hydrolase_1"/>
</dbReference>
<dbReference type="RefSeq" id="WP_061136702.1">
    <property type="nucleotide sequence ID" value="NZ_FCNX02000012.1"/>
</dbReference>
<dbReference type="InterPro" id="IPR050471">
    <property type="entry name" value="AB_hydrolase"/>
</dbReference>
<evidence type="ECO:0000256" key="1">
    <source>
        <dbReference type="SAM" id="SignalP"/>
    </source>
</evidence>
<proteinExistence type="predicted"/>
<dbReference type="Proteomes" id="UP000054903">
    <property type="component" value="Unassembled WGS sequence"/>
</dbReference>
<organism evidence="3 4">
    <name type="scientific">Caballeronia fortuita</name>
    <dbReference type="NCBI Taxonomy" id="1777138"/>
    <lineage>
        <taxon>Bacteria</taxon>
        <taxon>Pseudomonadati</taxon>
        <taxon>Pseudomonadota</taxon>
        <taxon>Betaproteobacteria</taxon>
        <taxon>Burkholderiales</taxon>
        <taxon>Burkholderiaceae</taxon>
        <taxon>Caballeronia</taxon>
    </lineage>
</organism>
<dbReference type="PRINTS" id="PR00111">
    <property type="entry name" value="ABHYDROLASE"/>
</dbReference>
<dbReference type="STRING" id="1777138.AWB77_04602"/>
<keyword evidence="4" id="KW-1185">Reference proteome</keyword>
<evidence type="ECO:0000313" key="3">
    <source>
        <dbReference type="EMBL" id="SAK86409.1"/>
    </source>
</evidence>
<keyword evidence="1" id="KW-0732">Signal</keyword>
<feature type="domain" description="AB hydrolase-1" evidence="2">
    <location>
        <begin position="70"/>
        <end position="301"/>
    </location>
</feature>
<evidence type="ECO:0000259" key="2">
    <source>
        <dbReference type="Pfam" id="PF00561"/>
    </source>
</evidence>
<name>A0A158CVT8_9BURK</name>
<dbReference type="Pfam" id="PF00561">
    <property type="entry name" value="Abhydrolase_1"/>
    <property type="match status" value="1"/>
</dbReference>
<feature type="signal peptide" evidence="1">
    <location>
        <begin position="1"/>
        <end position="24"/>
    </location>
</feature>
<dbReference type="GO" id="GO:0016787">
    <property type="term" value="F:hydrolase activity"/>
    <property type="evidence" value="ECO:0007669"/>
    <property type="project" value="UniProtKB-KW"/>
</dbReference>
<dbReference type="AlphaFoldDB" id="A0A158CVT8"/>
<accession>A0A158CVT8</accession>
<gene>
    <name evidence="3" type="ORF">AWB77_04602</name>
</gene>
<comment type="caution">
    <text evidence="3">The sequence shown here is derived from an EMBL/GenBank/DDBJ whole genome shotgun (WGS) entry which is preliminary data.</text>
</comment>
<reference evidence="3" key="1">
    <citation type="submission" date="2016-01" db="EMBL/GenBank/DDBJ databases">
        <authorList>
            <person name="Peeters C."/>
        </authorList>
    </citation>
    <scope>NUCLEOTIDE SEQUENCE</scope>
    <source>
        <strain evidence="3">LMG 29320</strain>
    </source>
</reference>
<feature type="chain" id="PRO_5007623339" evidence="1">
    <location>
        <begin position="25"/>
        <end position="325"/>
    </location>
</feature>
<dbReference type="PANTHER" id="PTHR43433:SF5">
    <property type="entry name" value="AB HYDROLASE-1 DOMAIN-CONTAINING PROTEIN"/>
    <property type="match status" value="1"/>
</dbReference>
<protein>
    <submittedName>
        <fullName evidence="3">Alpha/beta hydrolase</fullName>
    </submittedName>
</protein>
<dbReference type="InterPro" id="IPR029058">
    <property type="entry name" value="AB_hydrolase_fold"/>
</dbReference>
<dbReference type="SUPFAM" id="SSF53474">
    <property type="entry name" value="alpha/beta-Hydrolases"/>
    <property type="match status" value="1"/>
</dbReference>
<keyword evidence="3" id="KW-0378">Hydrolase</keyword>
<sequence>MNRLLTIVALASLLAGTLSRPVDARTVIYPAEDACSVVANRPDRNPTIREQIAHTARGDIAYYRFGKGSPIVLQTGYRATLSEWNAAFLATLARGHEVIVLDNRGIGRSEPHASAFTAKDMADDLDALIGTLKLRDATVLGWSMGGAVAAQLALDHPANVRRIVLMSAPAPGRLGVPVAPDVMAALSGAPGTTFDDVMKVLFPASAVKAASKCFRQNMFVPADYGNPPVSAAVTAGQSALISAWEKDDAAADALPKLRIDTLVLSGADDQVLHEQNGEALAKAIPGARLLDVKAAGHAMMFQYPNALAAAVNRFIARSPDTQSMP</sequence>
<dbReference type="Gene3D" id="3.40.50.1820">
    <property type="entry name" value="alpha/beta hydrolase"/>
    <property type="match status" value="1"/>
</dbReference>
<dbReference type="OrthoDB" id="8957634at2"/>
<dbReference type="EMBL" id="FCNX02000012">
    <property type="protein sequence ID" value="SAK86409.1"/>
    <property type="molecule type" value="Genomic_DNA"/>
</dbReference>
<dbReference type="PANTHER" id="PTHR43433">
    <property type="entry name" value="HYDROLASE, ALPHA/BETA FOLD FAMILY PROTEIN"/>
    <property type="match status" value="1"/>
</dbReference>
<evidence type="ECO:0000313" key="4">
    <source>
        <dbReference type="Proteomes" id="UP000054903"/>
    </source>
</evidence>